<sequence>MPKNARWVLLGVMLAMLLSMLDNMVVSTAMPTIVSDLGGLEHISWVVTAYTLVTAVTTCRPPSRRTASRYGTWAPP</sequence>
<gene>
    <name evidence="5" type="ORF">EST54_10905</name>
</gene>
<evidence type="ECO:0008006" key="7">
    <source>
        <dbReference type="Google" id="ProtNLM"/>
    </source>
</evidence>
<comment type="subcellular location">
    <subcellularLocation>
        <location evidence="1">Membrane</location>
        <topology evidence="1">Multi-pass membrane protein</topology>
    </subcellularLocation>
</comment>
<evidence type="ECO:0000313" key="6">
    <source>
        <dbReference type="Proteomes" id="UP000289482"/>
    </source>
</evidence>
<dbReference type="InterPro" id="IPR036259">
    <property type="entry name" value="MFS_trans_sf"/>
</dbReference>
<dbReference type="EMBL" id="SDIF01000022">
    <property type="protein sequence ID" value="RXS67828.1"/>
    <property type="molecule type" value="Genomic_DNA"/>
</dbReference>
<dbReference type="Gene3D" id="1.20.1250.20">
    <property type="entry name" value="MFS general substrate transporter like domains"/>
    <property type="match status" value="1"/>
</dbReference>
<evidence type="ECO:0000256" key="2">
    <source>
        <dbReference type="ARBA" id="ARBA00022692"/>
    </source>
</evidence>
<dbReference type="Proteomes" id="UP000289482">
    <property type="component" value="Unassembled WGS sequence"/>
</dbReference>
<dbReference type="PANTHER" id="PTHR23501:SF197">
    <property type="entry name" value="COMD"/>
    <property type="match status" value="1"/>
</dbReference>
<accession>A0A4Q1R4N2</accession>
<keyword evidence="6" id="KW-1185">Reference proteome</keyword>
<keyword evidence="2" id="KW-0812">Transmembrane</keyword>
<proteinExistence type="predicted"/>
<dbReference type="AlphaFoldDB" id="A0A4Q1R4N2"/>
<dbReference type="SUPFAM" id="SSF103473">
    <property type="entry name" value="MFS general substrate transporter"/>
    <property type="match status" value="1"/>
</dbReference>
<evidence type="ECO:0000256" key="4">
    <source>
        <dbReference type="ARBA" id="ARBA00023136"/>
    </source>
</evidence>
<dbReference type="GO" id="GO:0005886">
    <property type="term" value="C:plasma membrane"/>
    <property type="evidence" value="ECO:0007669"/>
    <property type="project" value="TreeGrafter"/>
</dbReference>
<evidence type="ECO:0000256" key="3">
    <source>
        <dbReference type="ARBA" id="ARBA00022989"/>
    </source>
</evidence>
<keyword evidence="4" id="KW-0472">Membrane</keyword>
<comment type="caution">
    <text evidence="5">The sequence shown here is derived from an EMBL/GenBank/DDBJ whole genome shotgun (WGS) entry which is preliminary data.</text>
</comment>
<keyword evidence="3" id="KW-1133">Transmembrane helix</keyword>
<dbReference type="PANTHER" id="PTHR23501">
    <property type="entry name" value="MAJOR FACILITATOR SUPERFAMILY"/>
    <property type="match status" value="1"/>
</dbReference>
<dbReference type="GO" id="GO:0022857">
    <property type="term" value="F:transmembrane transporter activity"/>
    <property type="evidence" value="ECO:0007669"/>
    <property type="project" value="TreeGrafter"/>
</dbReference>
<evidence type="ECO:0000256" key="1">
    <source>
        <dbReference type="ARBA" id="ARBA00004141"/>
    </source>
</evidence>
<organism evidence="5 6">
    <name type="scientific">Streptomyces sioyaensis</name>
    <dbReference type="NCBI Taxonomy" id="67364"/>
    <lineage>
        <taxon>Bacteria</taxon>
        <taxon>Bacillati</taxon>
        <taxon>Actinomycetota</taxon>
        <taxon>Actinomycetes</taxon>
        <taxon>Kitasatosporales</taxon>
        <taxon>Streptomycetaceae</taxon>
        <taxon>Streptomyces</taxon>
    </lineage>
</organism>
<name>A0A4Q1R4N2_9ACTN</name>
<reference evidence="5 6" key="1">
    <citation type="submission" date="2019-01" db="EMBL/GenBank/DDBJ databases">
        <title>Draft genome sequences of the type strain Streptomyces sioyaensis DSM 40032 and its novel strain, TM32, a thermotolerant antibiotics-producing actinobacterium.</title>
        <authorList>
            <person name="Nakaew N."/>
            <person name="Lumyong S."/>
            <person name="Sloan W.T."/>
            <person name="Sungthong R."/>
        </authorList>
    </citation>
    <scope>NUCLEOTIDE SEQUENCE [LARGE SCALE GENOMIC DNA]</scope>
    <source>
        <strain evidence="5 6">DSM 40032</strain>
    </source>
</reference>
<evidence type="ECO:0000313" key="5">
    <source>
        <dbReference type="EMBL" id="RXS67828.1"/>
    </source>
</evidence>
<protein>
    <recommendedName>
        <fullName evidence="7">MFS transporter</fullName>
    </recommendedName>
</protein>